<dbReference type="InterPro" id="IPR032580">
    <property type="entry name" value="SatD"/>
</dbReference>
<reference evidence="1" key="1">
    <citation type="submission" date="2019-08" db="EMBL/GenBank/DDBJ databases">
        <authorList>
            <person name="Kucharzyk K."/>
            <person name="Murdoch R.W."/>
            <person name="Higgins S."/>
            <person name="Loffler F."/>
        </authorList>
    </citation>
    <scope>NUCLEOTIDE SEQUENCE</scope>
</reference>
<organism evidence="1">
    <name type="scientific">bioreactor metagenome</name>
    <dbReference type="NCBI Taxonomy" id="1076179"/>
    <lineage>
        <taxon>unclassified sequences</taxon>
        <taxon>metagenomes</taxon>
        <taxon>ecological metagenomes</taxon>
    </lineage>
</organism>
<dbReference type="AlphaFoldDB" id="A0A644WSZ4"/>
<accession>A0A644WSZ4</accession>
<proteinExistence type="predicted"/>
<comment type="caution">
    <text evidence="1">The sequence shown here is derived from an EMBL/GenBank/DDBJ whole genome shotgun (WGS) entry which is preliminary data.</text>
</comment>
<name>A0A644WSZ4_9ZZZZ</name>
<dbReference type="Pfam" id="PF16264">
    <property type="entry name" value="SatD"/>
    <property type="match status" value="1"/>
</dbReference>
<sequence length="225" mass="25235">MQYYALVGDIRQSRQASDRKALQELLLETLNALNNRYSQHMAALLMVNAGDAFQGLFLPTAPILQICDGIRYGLSVQSGIRIGLGFGAIETAIDPKQSILADGPAFWNARAALQQVQQEDYYGTRTLAFCLKDKHLESVKRLVNQVLVLHDQVSSKWKNTQLELARHYLLTHGFEKVSQTRLAKEMGLSTQQINTTIQAMGWFAFLDTRRETEQVLLQVVGGNNP</sequence>
<evidence type="ECO:0000313" key="1">
    <source>
        <dbReference type="EMBL" id="MPM05284.1"/>
    </source>
</evidence>
<gene>
    <name evidence="1" type="ORF">SDC9_51572</name>
</gene>
<dbReference type="EMBL" id="VSSQ01001117">
    <property type="protein sequence ID" value="MPM05284.1"/>
    <property type="molecule type" value="Genomic_DNA"/>
</dbReference>
<protein>
    <submittedName>
        <fullName evidence="1">Uncharacterized protein</fullName>
    </submittedName>
</protein>